<proteinExistence type="predicted"/>
<dbReference type="EMBL" id="CAJOBR010066308">
    <property type="protein sequence ID" value="CAF5085102.1"/>
    <property type="molecule type" value="Genomic_DNA"/>
</dbReference>
<evidence type="ECO:0000313" key="4">
    <source>
        <dbReference type="Proteomes" id="UP000663873"/>
    </source>
</evidence>
<gene>
    <name evidence="3" type="ORF">QYT958_LOCUS44099</name>
    <name evidence="1" type="ORF">UJA718_LOCUS45676</name>
    <name evidence="2" type="ORF">UJA718_LOCUS48077</name>
</gene>
<reference evidence="2" key="1">
    <citation type="submission" date="2021-02" db="EMBL/GenBank/DDBJ databases">
        <authorList>
            <person name="Nowell W R."/>
        </authorList>
    </citation>
    <scope>NUCLEOTIDE SEQUENCE</scope>
</reference>
<dbReference type="Proteomes" id="UP000663873">
    <property type="component" value="Unassembled WGS sequence"/>
</dbReference>
<organism evidence="2 4">
    <name type="scientific">Rotaria socialis</name>
    <dbReference type="NCBI Taxonomy" id="392032"/>
    <lineage>
        <taxon>Eukaryota</taxon>
        <taxon>Metazoa</taxon>
        <taxon>Spiralia</taxon>
        <taxon>Gnathifera</taxon>
        <taxon>Rotifera</taxon>
        <taxon>Eurotatoria</taxon>
        <taxon>Bdelloidea</taxon>
        <taxon>Philodinida</taxon>
        <taxon>Philodinidae</taxon>
        <taxon>Rotaria</taxon>
    </lineage>
</organism>
<dbReference type="EMBL" id="CAJOBP010094407">
    <property type="protein sequence ID" value="CAF4957756.1"/>
    <property type="molecule type" value="Genomic_DNA"/>
</dbReference>
<accession>A0A821YA55</accession>
<evidence type="ECO:0000313" key="2">
    <source>
        <dbReference type="EMBL" id="CAF4957756.1"/>
    </source>
</evidence>
<protein>
    <submittedName>
        <fullName evidence="2">Uncharacterized protein</fullName>
    </submittedName>
</protein>
<dbReference type="Proteomes" id="UP000663848">
    <property type="component" value="Unassembled WGS sequence"/>
</dbReference>
<sequence>MLNNTWELSEKLRPLITQVNFTQNGQVIFRTTTFAGYIGVITGVR</sequence>
<evidence type="ECO:0000313" key="1">
    <source>
        <dbReference type="EMBL" id="CAF4904419.1"/>
    </source>
</evidence>
<feature type="non-terminal residue" evidence="2">
    <location>
        <position position="1"/>
    </location>
</feature>
<keyword evidence="4" id="KW-1185">Reference proteome</keyword>
<comment type="caution">
    <text evidence="2">The sequence shown here is derived from an EMBL/GenBank/DDBJ whole genome shotgun (WGS) entry which is preliminary data.</text>
</comment>
<evidence type="ECO:0000313" key="3">
    <source>
        <dbReference type="EMBL" id="CAF5085102.1"/>
    </source>
</evidence>
<dbReference type="EMBL" id="CAJOBP010077795">
    <property type="protein sequence ID" value="CAF4904419.1"/>
    <property type="molecule type" value="Genomic_DNA"/>
</dbReference>
<dbReference type="AlphaFoldDB" id="A0A821YA55"/>
<name>A0A821YA55_9BILA</name>